<dbReference type="EMBL" id="JATN01000322">
    <property type="protein sequence ID" value="EUC56502.1"/>
    <property type="molecule type" value="Genomic_DNA"/>
</dbReference>
<keyword evidence="1" id="KW-0732">Signal</keyword>
<feature type="signal peptide" evidence="1">
    <location>
        <begin position="1"/>
        <end position="21"/>
    </location>
</feature>
<feature type="domain" description="Carboxylesterase type B" evidence="2">
    <location>
        <begin position="27"/>
        <end position="165"/>
    </location>
</feature>
<comment type="caution">
    <text evidence="3">The sequence shown here is derived from an EMBL/GenBank/DDBJ whole genome shotgun (WGS) entry which is preliminary data.</text>
</comment>
<reference evidence="4" key="1">
    <citation type="journal article" date="2014" name="Genome Announc.">
        <title>Draft genome sequence of the plant-pathogenic soil fungus Rhizoctonia solani anastomosis group 3 strain Rhs1AP.</title>
        <authorList>
            <person name="Cubeta M.A."/>
            <person name="Thomas E."/>
            <person name="Dean R.A."/>
            <person name="Jabaji S."/>
            <person name="Neate S.M."/>
            <person name="Tavantzis S."/>
            <person name="Toda T."/>
            <person name="Vilgalys R."/>
            <person name="Bharathan N."/>
            <person name="Fedorova-Abrams N."/>
            <person name="Pakala S.B."/>
            <person name="Pakala S.M."/>
            <person name="Zafar N."/>
            <person name="Joardar V."/>
            <person name="Losada L."/>
            <person name="Nierman W.C."/>
        </authorList>
    </citation>
    <scope>NUCLEOTIDE SEQUENCE [LARGE SCALE GENOMIC DNA]</scope>
    <source>
        <strain evidence="4">AG-3</strain>
    </source>
</reference>
<dbReference type="InterPro" id="IPR002018">
    <property type="entry name" value="CarbesteraseB"/>
</dbReference>
<dbReference type="Proteomes" id="UP000030108">
    <property type="component" value="Unassembled WGS sequence"/>
</dbReference>
<organism evidence="3 4">
    <name type="scientific">Rhizoctonia solani AG-3 Rhs1AP</name>
    <dbReference type="NCBI Taxonomy" id="1086054"/>
    <lineage>
        <taxon>Eukaryota</taxon>
        <taxon>Fungi</taxon>
        <taxon>Dikarya</taxon>
        <taxon>Basidiomycota</taxon>
        <taxon>Agaricomycotina</taxon>
        <taxon>Agaricomycetes</taxon>
        <taxon>Cantharellales</taxon>
        <taxon>Ceratobasidiaceae</taxon>
        <taxon>Rhizoctonia</taxon>
    </lineage>
</organism>
<evidence type="ECO:0000313" key="4">
    <source>
        <dbReference type="Proteomes" id="UP000030108"/>
    </source>
</evidence>
<dbReference type="InterPro" id="IPR029058">
    <property type="entry name" value="AB_hydrolase_fold"/>
</dbReference>
<dbReference type="Pfam" id="PF00135">
    <property type="entry name" value="COesterase"/>
    <property type="match status" value="1"/>
</dbReference>
<dbReference type="PANTHER" id="PTHR11559">
    <property type="entry name" value="CARBOXYLESTERASE"/>
    <property type="match status" value="1"/>
</dbReference>
<dbReference type="OrthoDB" id="408631at2759"/>
<dbReference type="AlphaFoldDB" id="X8J3K8"/>
<dbReference type="Gene3D" id="3.40.50.1820">
    <property type="entry name" value="alpha/beta hydrolase"/>
    <property type="match status" value="1"/>
</dbReference>
<dbReference type="InterPro" id="IPR050309">
    <property type="entry name" value="Type-B_Carboxylest/Lipase"/>
</dbReference>
<dbReference type="InterPro" id="IPR019819">
    <property type="entry name" value="Carboxylesterase_B_CS"/>
</dbReference>
<evidence type="ECO:0000259" key="2">
    <source>
        <dbReference type="Pfam" id="PF00135"/>
    </source>
</evidence>
<accession>X8J3K8</accession>
<feature type="non-terminal residue" evidence="3">
    <location>
        <position position="176"/>
    </location>
</feature>
<name>X8J3K8_9AGAM</name>
<dbReference type="PROSITE" id="PS00941">
    <property type="entry name" value="CARBOXYLESTERASE_B_2"/>
    <property type="match status" value="1"/>
</dbReference>
<protein>
    <submittedName>
        <fullName evidence="3">Carboxylesterase</fullName>
    </submittedName>
</protein>
<evidence type="ECO:0000313" key="3">
    <source>
        <dbReference type="EMBL" id="EUC56502.1"/>
    </source>
</evidence>
<proteinExistence type="predicted"/>
<dbReference type="SUPFAM" id="SSF53474">
    <property type="entry name" value="alpha/beta-Hydrolases"/>
    <property type="match status" value="1"/>
</dbReference>
<gene>
    <name evidence="3" type="ORF">RSOL_182190</name>
</gene>
<sequence length="176" mass="18981">MPSVAFWTRTVLALGGTLATAQTTAPTIKGNGVAYIGGRDSPGGTDHFLSIPFAQPPTGSLRFKPPVAWAPSSSDQTINATVYGPSCPQGLANYVSSASEDCLTLDIWKPTNITEKLPVMVWIYGGGFYFGTSQGYEGWYMVQPSIPAGKPFIYVALNYRTGLFGCEYIYSGNHYR</sequence>
<evidence type="ECO:0000256" key="1">
    <source>
        <dbReference type="SAM" id="SignalP"/>
    </source>
</evidence>
<feature type="chain" id="PRO_5004986327" evidence="1">
    <location>
        <begin position="22"/>
        <end position="176"/>
    </location>
</feature>